<dbReference type="SMART" id="SM00676">
    <property type="entry name" value="DM10"/>
    <property type="match status" value="3"/>
</dbReference>
<evidence type="ECO:0000256" key="3">
    <source>
        <dbReference type="ARBA" id="ARBA00022490"/>
    </source>
</evidence>
<dbReference type="FunFam" id="2.30.29.170:FF:000004">
    <property type="entry name" value="EF-hand domain containing 2"/>
    <property type="match status" value="1"/>
</dbReference>
<sequence>MEVHCAVGGPIPNLPHFQQNKQMPRGRGQGFKVIEGTPVIVDKSETKLRQFQPVWKGLHALSFDAYFKETVDESPLENHRIRRCHIIYYPEDGTLQVDEVRLENSGIPQGTFIKRHAIPRNRDKPADGNLGVEDLRIGDTVAVYGRRFHIVDANESTRAWLEKELGRLRAPAVPFPEAQFDQGRAAIMAKQKGTNHRILKNEMKIFAEAALGKTVDTSKRAGFMRYDREDDTIEVANMLDNNTGRDPYPLLLKRGRLAKDATRAYTWADLRVGATISVYRRPLLLVGADGHTREFYASQGMPLAPPIATEDAPEPEPPREVPPPTGFGSEEDSLASCTGSLVLSPPRRRRAGDASVLRFTARLDTPFEEDVGRQFVITVYGADNTVAVREPPRPNSGFWGGTFLTRSRARREAGGSGSSSAGGARGGGGDDVHLCLQDFACGVGGLVHMNGHPFRLTGADEGTKAWLEMHL</sequence>
<evidence type="ECO:0000259" key="8">
    <source>
        <dbReference type="PROSITE" id="PS51336"/>
    </source>
</evidence>
<evidence type="ECO:0000256" key="7">
    <source>
        <dbReference type="SAM" id="MobiDB-lite"/>
    </source>
</evidence>
<dbReference type="GO" id="GO:0007052">
    <property type="term" value="P:mitotic spindle organization"/>
    <property type="evidence" value="ECO:0007669"/>
    <property type="project" value="TreeGrafter"/>
</dbReference>
<keyword evidence="10" id="KW-1185">Reference proteome</keyword>
<evidence type="ECO:0000256" key="4">
    <source>
        <dbReference type="ARBA" id="ARBA00022737"/>
    </source>
</evidence>
<feature type="domain" description="DM10" evidence="8">
    <location>
        <begin position="353"/>
        <end position="471"/>
    </location>
</feature>
<dbReference type="AlphaFoldDB" id="A0A836CI01"/>
<dbReference type="PROSITE" id="PS51336">
    <property type="entry name" value="DM10"/>
    <property type="match status" value="3"/>
</dbReference>
<dbReference type="PANTHER" id="PTHR12086">
    <property type="entry name" value="EF-HAND DOMAIN C-TERMINAL CONTAINING PROTEIN"/>
    <property type="match status" value="1"/>
</dbReference>
<feature type="domain" description="DM10" evidence="8">
    <location>
        <begin position="195"/>
        <end position="300"/>
    </location>
</feature>
<dbReference type="Proteomes" id="UP000664859">
    <property type="component" value="Unassembled WGS sequence"/>
</dbReference>
<organism evidence="9 10">
    <name type="scientific">Tribonema minus</name>
    <dbReference type="NCBI Taxonomy" id="303371"/>
    <lineage>
        <taxon>Eukaryota</taxon>
        <taxon>Sar</taxon>
        <taxon>Stramenopiles</taxon>
        <taxon>Ochrophyta</taxon>
        <taxon>PX clade</taxon>
        <taxon>Xanthophyceae</taxon>
        <taxon>Tribonematales</taxon>
        <taxon>Tribonemataceae</taxon>
        <taxon>Tribonema</taxon>
    </lineage>
</organism>
<dbReference type="EMBL" id="JAFCMP010000168">
    <property type="protein sequence ID" value="KAG5184346.1"/>
    <property type="molecule type" value="Genomic_DNA"/>
</dbReference>
<dbReference type="GO" id="GO:0072686">
    <property type="term" value="C:mitotic spindle"/>
    <property type="evidence" value="ECO:0007669"/>
    <property type="project" value="TreeGrafter"/>
</dbReference>
<name>A0A836CI01_9STRA</name>
<evidence type="ECO:0000313" key="10">
    <source>
        <dbReference type="Proteomes" id="UP000664859"/>
    </source>
</evidence>
<evidence type="ECO:0000256" key="1">
    <source>
        <dbReference type="ARBA" id="ARBA00004138"/>
    </source>
</evidence>
<gene>
    <name evidence="9" type="ORF">JKP88DRAFT_244723</name>
</gene>
<dbReference type="Pfam" id="PF06565">
    <property type="entry name" value="DM10_dom"/>
    <property type="match status" value="3"/>
</dbReference>
<proteinExistence type="predicted"/>
<dbReference type="GO" id="GO:0000281">
    <property type="term" value="P:mitotic cytokinesis"/>
    <property type="evidence" value="ECO:0007669"/>
    <property type="project" value="TreeGrafter"/>
</dbReference>
<accession>A0A836CI01</accession>
<dbReference type="InterPro" id="IPR040193">
    <property type="entry name" value="EFHC1/EFHC2/EFHB"/>
</dbReference>
<evidence type="ECO:0000256" key="2">
    <source>
        <dbReference type="ARBA" id="ARBA00004245"/>
    </source>
</evidence>
<dbReference type="GO" id="GO:0043014">
    <property type="term" value="F:alpha-tubulin binding"/>
    <property type="evidence" value="ECO:0007669"/>
    <property type="project" value="TreeGrafter"/>
</dbReference>
<keyword evidence="4" id="KW-0677">Repeat</keyword>
<dbReference type="OrthoDB" id="10255210at2759"/>
<reference evidence="9" key="1">
    <citation type="submission" date="2021-02" db="EMBL/GenBank/DDBJ databases">
        <title>First Annotated Genome of the Yellow-green Alga Tribonema minus.</title>
        <authorList>
            <person name="Mahan K.M."/>
        </authorList>
    </citation>
    <scope>NUCLEOTIDE SEQUENCE</scope>
    <source>
        <strain evidence="9">UTEX B ZZ1240</strain>
    </source>
</reference>
<feature type="domain" description="DM10" evidence="8">
    <location>
        <begin position="57"/>
        <end position="165"/>
    </location>
</feature>
<comment type="subcellular location">
    <subcellularLocation>
        <location evidence="1">Cell projection</location>
        <location evidence="1">Cilium</location>
    </subcellularLocation>
    <subcellularLocation>
        <location evidence="2">Cytoplasm</location>
        <location evidence="2">Cytoskeleton</location>
    </subcellularLocation>
</comment>
<protein>
    <submittedName>
        <fullName evidence="9">Protofilament ribbon protein</fullName>
    </submittedName>
</protein>
<comment type="caution">
    <text evidence="9">The sequence shown here is derived from an EMBL/GenBank/DDBJ whole genome shotgun (WGS) entry which is preliminary data.</text>
</comment>
<keyword evidence="5" id="KW-0206">Cytoskeleton</keyword>
<evidence type="ECO:0000256" key="5">
    <source>
        <dbReference type="ARBA" id="ARBA00023212"/>
    </source>
</evidence>
<evidence type="ECO:0000256" key="6">
    <source>
        <dbReference type="ARBA" id="ARBA00023273"/>
    </source>
</evidence>
<keyword evidence="3" id="KW-0963">Cytoplasm</keyword>
<dbReference type="GO" id="GO:0060285">
    <property type="term" value="P:cilium-dependent cell motility"/>
    <property type="evidence" value="ECO:0007669"/>
    <property type="project" value="TreeGrafter"/>
</dbReference>
<dbReference type="PANTHER" id="PTHR12086:SF9">
    <property type="entry name" value="EF-HAND DOMAIN-CONTAINING PROTEIN 1"/>
    <property type="match status" value="1"/>
</dbReference>
<dbReference type="Gene3D" id="2.30.29.170">
    <property type="match status" value="3"/>
</dbReference>
<keyword evidence="6" id="KW-0966">Cell projection</keyword>
<feature type="region of interest" description="Disordered" evidence="7">
    <location>
        <begin position="303"/>
        <end position="333"/>
    </location>
</feature>
<dbReference type="InterPro" id="IPR006602">
    <property type="entry name" value="DM10_dom"/>
</dbReference>
<dbReference type="GO" id="GO:0005930">
    <property type="term" value="C:axoneme"/>
    <property type="evidence" value="ECO:0007669"/>
    <property type="project" value="TreeGrafter"/>
</dbReference>
<evidence type="ECO:0000313" key="9">
    <source>
        <dbReference type="EMBL" id="KAG5184346.1"/>
    </source>
</evidence>